<dbReference type="Pfam" id="PF22525">
    <property type="entry name" value="H2TH_5"/>
    <property type="match status" value="1"/>
</dbReference>
<organism evidence="3 4">
    <name type="scientific">Aquipuribacter hungaricus</name>
    <dbReference type="NCBI Taxonomy" id="545624"/>
    <lineage>
        <taxon>Bacteria</taxon>
        <taxon>Bacillati</taxon>
        <taxon>Actinomycetota</taxon>
        <taxon>Actinomycetes</taxon>
        <taxon>Micrococcales</taxon>
        <taxon>Intrasporangiaceae</taxon>
        <taxon>Aquipuribacter</taxon>
    </lineage>
</organism>
<dbReference type="SUPFAM" id="SSF46946">
    <property type="entry name" value="S13-like H2TH domain"/>
    <property type="match status" value="1"/>
</dbReference>
<evidence type="ECO:0000259" key="2">
    <source>
        <dbReference type="Pfam" id="PF22525"/>
    </source>
</evidence>
<sequence>MPLPTLTPEQRAAALEKAAAARRERAEVKNRLKNGTATLSEVIAEGTTNDVVGKMKVAALLEALPGTGKVRAKAVMEEIGISETRRVRGLGANQTAALIERFGGR</sequence>
<accession>A0ABV7WC53</accession>
<protein>
    <submittedName>
        <fullName evidence="3">Integration host factor, actinobacterial type</fullName>
    </submittedName>
</protein>
<dbReference type="InterPro" id="IPR055201">
    <property type="entry name" value="IHF-like_H2TH"/>
</dbReference>
<gene>
    <name evidence="3" type="primary">mihF</name>
    <name evidence="3" type="ORF">ACFOLH_03450</name>
</gene>
<evidence type="ECO:0000313" key="4">
    <source>
        <dbReference type="Proteomes" id="UP001595685"/>
    </source>
</evidence>
<feature type="region of interest" description="Disordered" evidence="1">
    <location>
        <begin position="1"/>
        <end position="20"/>
    </location>
</feature>
<dbReference type="Gene3D" id="1.10.8.50">
    <property type="match status" value="1"/>
</dbReference>
<evidence type="ECO:0000256" key="1">
    <source>
        <dbReference type="SAM" id="MobiDB-lite"/>
    </source>
</evidence>
<dbReference type="InterPro" id="IPR047806">
    <property type="entry name" value="IHF_actinobact"/>
</dbReference>
<dbReference type="EMBL" id="JBHRWW010000002">
    <property type="protein sequence ID" value="MFC3687393.1"/>
    <property type="molecule type" value="Genomic_DNA"/>
</dbReference>
<name>A0ABV7WC53_9MICO</name>
<dbReference type="InterPro" id="IPR010979">
    <property type="entry name" value="Ribosomal_uS13-like_H2TH"/>
</dbReference>
<feature type="domain" description="Integration host factor-like helix-two turn-helix" evidence="2">
    <location>
        <begin position="32"/>
        <end position="102"/>
    </location>
</feature>
<feature type="compositionally biased region" description="Low complexity" evidence="1">
    <location>
        <begin position="9"/>
        <end position="18"/>
    </location>
</feature>
<reference evidence="4" key="1">
    <citation type="journal article" date="2019" name="Int. J. Syst. Evol. Microbiol.">
        <title>The Global Catalogue of Microorganisms (GCM) 10K type strain sequencing project: providing services to taxonomists for standard genome sequencing and annotation.</title>
        <authorList>
            <consortium name="The Broad Institute Genomics Platform"/>
            <consortium name="The Broad Institute Genome Sequencing Center for Infectious Disease"/>
            <person name="Wu L."/>
            <person name="Ma J."/>
        </authorList>
    </citation>
    <scope>NUCLEOTIDE SEQUENCE [LARGE SCALE GENOMIC DNA]</scope>
    <source>
        <strain evidence="4">NCAIM B.02333</strain>
    </source>
</reference>
<dbReference type="RefSeq" id="WP_340295258.1">
    <property type="nucleotide sequence ID" value="NZ_JBBEOI010000222.1"/>
</dbReference>
<proteinExistence type="predicted"/>
<keyword evidence="4" id="KW-1185">Reference proteome</keyword>
<comment type="caution">
    <text evidence="3">The sequence shown here is derived from an EMBL/GenBank/DDBJ whole genome shotgun (WGS) entry which is preliminary data.</text>
</comment>
<dbReference type="Proteomes" id="UP001595685">
    <property type="component" value="Unassembled WGS sequence"/>
</dbReference>
<evidence type="ECO:0000313" key="3">
    <source>
        <dbReference type="EMBL" id="MFC3687393.1"/>
    </source>
</evidence>
<dbReference type="NCBIfam" id="NF041260">
    <property type="entry name" value="actino_IHF"/>
    <property type="match status" value="1"/>
</dbReference>